<dbReference type="RefSeq" id="WP_017512903.1">
    <property type="nucleotide sequence ID" value="NZ_CP026544.1"/>
</dbReference>
<dbReference type="GO" id="GO:0046930">
    <property type="term" value="C:pore complex"/>
    <property type="evidence" value="ECO:0007669"/>
    <property type="project" value="UniProtKB-KW"/>
</dbReference>
<dbReference type="CDD" id="cd00342">
    <property type="entry name" value="gram_neg_porins"/>
    <property type="match status" value="1"/>
</dbReference>
<keyword evidence="8" id="KW-0626">Porin</keyword>
<reference evidence="11 12" key="1">
    <citation type="submission" date="2019-03" db="EMBL/GenBank/DDBJ databases">
        <title>Comparative insights into the high quality Complete genome sequence of highly metal resistant Cupriavidus metallidurans strain BS1 isolated from a gold-copper mine.</title>
        <authorList>
            <person name="Mazhar H.S."/>
            <person name="Rensing C."/>
        </authorList>
    </citation>
    <scope>NUCLEOTIDE SEQUENCE [LARGE SCALE GENOMIC DNA]</scope>
    <source>
        <strain evidence="11 12">BS1</strain>
    </source>
</reference>
<keyword evidence="10" id="KW-0998">Cell outer membrane</keyword>
<evidence type="ECO:0000256" key="9">
    <source>
        <dbReference type="ARBA" id="ARBA00023136"/>
    </source>
</evidence>
<sequence length="371" mass="39036">MKCKYLAIAVAMLTASSVQAQSSVTLYGVVDAGIEYLNHAVASTGTVAPGAKGHSLVALQSGNQSGSRWGLRGIEDLGGGLKSLFVLESGFSIDTGTSTQSGRLFGRGAYVGLENQWGRLTLGRHTVPFYDFAVTYDPMAISSRYSIGAQDPFMGAARADNSVKYMGTFGGLSVTGLYSFNYNNQEVPGNFTNGREYSLGANYSGGSFSIGAVYDQINQSAATALQTNSLTQRAAVAGTYAYGNAKFYAGYRYAHAFNGASLPGSTAANTASNLAWAGVGYQVTPALSFTGSAYYQNLRNSRSGNPWQFVMVADYALSKRTDLYTAASYVLNKGKSSLGVNGFNSQLGTTSEAVQPGANQFGAVVGVRHKF</sequence>
<dbReference type="Proteomes" id="UP000253772">
    <property type="component" value="Chromosome c2"/>
</dbReference>
<evidence type="ECO:0000256" key="1">
    <source>
        <dbReference type="ARBA" id="ARBA00004571"/>
    </source>
</evidence>
<evidence type="ECO:0000256" key="10">
    <source>
        <dbReference type="ARBA" id="ARBA00023237"/>
    </source>
</evidence>
<protein>
    <submittedName>
        <fullName evidence="11">Porin</fullName>
    </submittedName>
</protein>
<evidence type="ECO:0000256" key="6">
    <source>
        <dbReference type="ARBA" id="ARBA00022729"/>
    </source>
</evidence>
<comment type="subunit">
    <text evidence="2">Homotrimer.</text>
</comment>
<proteinExistence type="predicted"/>
<dbReference type="OrthoDB" id="8952625at2"/>
<dbReference type="GO" id="GO:0015288">
    <property type="term" value="F:porin activity"/>
    <property type="evidence" value="ECO:0007669"/>
    <property type="project" value="UniProtKB-KW"/>
</dbReference>
<dbReference type="AlphaFoldDB" id="A0A2L0X3F5"/>
<evidence type="ECO:0000256" key="4">
    <source>
        <dbReference type="ARBA" id="ARBA00022452"/>
    </source>
</evidence>
<accession>A0A2L0X3F5</accession>
<keyword evidence="7" id="KW-0406">Ion transport</keyword>
<dbReference type="InterPro" id="IPR050298">
    <property type="entry name" value="Gram-neg_bact_OMP"/>
</dbReference>
<keyword evidence="9" id="KW-0472">Membrane</keyword>
<dbReference type="GO" id="GO:0006811">
    <property type="term" value="P:monoatomic ion transport"/>
    <property type="evidence" value="ECO:0007669"/>
    <property type="project" value="UniProtKB-KW"/>
</dbReference>
<evidence type="ECO:0000256" key="2">
    <source>
        <dbReference type="ARBA" id="ARBA00011233"/>
    </source>
</evidence>
<dbReference type="Gene3D" id="2.40.160.10">
    <property type="entry name" value="Porin"/>
    <property type="match status" value="1"/>
</dbReference>
<organism evidence="11 12">
    <name type="scientific">Cupriavidus metallidurans</name>
    <dbReference type="NCBI Taxonomy" id="119219"/>
    <lineage>
        <taxon>Bacteria</taxon>
        <taxon>Pseudomonadati</taxon>
        <taxon>Pseudomonadota</taxon>
        <taxon>Betaproteobacteria</taxon>
        <taxon>Burkholderiales</taxon>
        <taxon>Burkholderiaceae</taxon>
        <taxon>Cupriavidus</taxon>
    </lineage>
</organism>
<gene>
    <name evidence="11" type="ORF">DDF84_021390</name>
</gene>
<keyword evidence="3" id="KW-0813">Transport</keyword>
<evidence type="ECO:0000313" key="12">
    <source>
        <dbReference type="Proteomes" id="UP000253772"/>
    </source>
</evidence>
<comment type="subcellular location">
    <subcellularLocation>
        <location evidence="1">Cell outer membrane</location>
        <topology evidence="1">Multi-pass membrane protein</topology>
    </subcellularLocation>
</comment>
<dbReference type="PRINTS" id="PR00184">
    <property type="entry name" value="NEISSPPORIN"/>
</dbReference>
<evidence type="ECO:0000256" key="5">
    <source>
        <dbReference type="ARBA" id="ARBA00022692"/>
    </source>
</evidence>
<dbReference type="GO" id="GO:0009279">
    <property type="term" value="C:cell outer membrane"/>
    <property type="evidence" value="ECO:0007669"/>
    <property type="project" value="UniProtKB-SubCell"/>
</dbReference>
<dbReference type="SUPFAM" id="SSF56935">
    <property type="entry name" value="Porins"/>
    <property type="match status" value="1"/>
</dbReference>
<evidence type="ECO:0000256" key="3">
    <source>
        <dbReference type="ARBA" id="ARBA00022448"/>
    </source>
</evidence>
<keyword evidence="5" id="KW-0812">Transmembrane</keyword>
<dbReference type="PANTHER" id="PTHR34501:SF9">
    <property type="entry name" value="MAJOR OUTER MEMBRANE PROTEIN P.IA"/>
    <property type="match status" value="1"/>
</dbReference>
<keyword evidence="6" id="KW-0732">Signal</keyword>
<keyword evidence="4" id="KW-1134">Transmembrane beta strand</keyword>
<dbReference type="Pfam" id="PF13609">
    <property type="entry name" value="Porin_4"/>
    <property type="match status" value="1"/>
</dbReference>
<dbReference type="InterPro" id="IPR023614">
    <property type="entry name" value="Porin_dom_sf"/>
</dbReference>
<dbReference type="InterPro" id="IPR033900">
    <property type="entry name" value="Gram_neg_porin_domain"/>
</dbReference>
<evidence type="ECO:0000313" key="11">
    <source>
        <dbReference type="EMBL" id="QBP12307.1"/>
    </source>
</evidence>
<evidence type="ECO:0000256" key="7">
    <source>
        <dbReference type="ARBA" id="ARBA00023065"/>
    </source>
</evidence>
<evidence type="ECO:0000256" key="8">
    <source>
        <dbReference type="ARBA" id="ARBA00023114"/>
    </source>
</evidence>
<name>A0A2L0X3F5_9BURK</name>
<dbReference type="EMBL" id="CP037901">
    <property type="protein sequence ID" value="QBP12307.1"/>
    <property type="molecule type" value="Genomic_DNA"/>
</dbReference>
<dbReference type="PANTHER" id="PTHR34501">
    <property type="entry name" value="PROTEIN YDDL-RELATED"/>
    <property type="match status" value="1"/>
</dbReference>
<dbReference type="InterPro" id="IPR002299">
    <property type="entry name" value="Porin_Neis"/>
</dbReference>